<feature type="domain" description="CHAT" evidence="1">
    <location>
        <begin position="261"/>
        <end position="553"/>
    </location>
</feature>
<accession>A0A0D0CEK0</accession>
<evidence type="ECO:0000259" key="1">
    <source>
        <dbReference type="Pfam" id="PF12770"/>
    </source>
</evidence>
<gene>
    <name evidence="2" type="ORF">GYMLUDRAFT_59317</name>
</gene>
<protein>
    <recommendedName>
        <fullName evidence="1">CHAT domain-containing protein</fullName>
    </recommendedName>
</protein>
<evidence type="ECO:0000313" key="2">
    <source>
        <dbReference type="EMBL" id="KIK60954.1"/>
    </source>
</evidence>
<dbReference type="InterPro" id="IPR024983">
    <property type="entry name" value="CHAT_dom"/>
</dbReference>
<proteinExistence type="predicted"/>
<keyword evidence="3" id="KW-1185">Reference proteome</keyword>
<sequence>MQHDDPDHGCSDDLKLAVKFFKQASNNQYGNARTRASAAERWASVAHRHTHSSALFAYSLAMDLLERCVLLQPSVDTQHIFITRGLPSLSMDAASCAVMRGEFKKAVELLECSRALLWSKMHRYWQPLEDICCVDEQLAQEFGEVCDQLRNCTTAADNVALSFSHKMSAAVEDERWRRQQFLSSRTVPFARLHVAATEGPVIIVNISDYCSDALIIIHNANSPILVELPKATPKNVFETYSDFQHSLGASKTAFSNAMGAVLRRLWVSVIFPVVEKLKELEVLPESRIWWCPMSALCALPLHAAGMRMVGHQNLEDIYVSSYTPTITALIQARVNITRQDPPSLLIVGQLDSSIPMVAKEIEEIEGLGTSVNTIMGESSTPSIVLNGLCMHPWVHFACHGQLDLTHPFKSSFRLHKAAGFTLCDIMQADLPNAELAFLSACHSAAVGNNDVPDKVLHLAAAVQFCGFRSVVGTLWEMQDKDGPELAQEFYMSMFTGVDGHVDFKNAAKALHTAVKAMSAKKETGAKTMHQSFEVSKRSKAIGVYHWITFIHIGA</sequence>
<dbReference type="OrthoDB" id="9991317at2759"/>
<dbReference type="Pfam" id="PF12770">
    <property type="entry name" value="CHAT"/>
    <property type="match status" value="1"/>
</dbReference>
<dbReference type="EMBL" id="KN834773">
    <property type="protein sequence ID" value="KIK60954.1"/>
    <property type="molecule type" value="Genomic_DNA"/>
</dbReference>
<evidence type="ECO:0000313" key="3">
    <source>
        <dbReference type="Proteomes" id="UP000053593"/>
    </source>
</evidence>
<name>A0A0D0CEK0_9AGAR</name>
<dbReference type="HOGENOM" id="CLU_001305_5_0_1"/>
<organism evidence="2 3">
    <name type="scientific">Collybiopsis luxurians FD-317 M1</name>
    <dbReference type="NCBI Taxonomy" id="944289"/>
    <lineage>
        <taxon>Eukaryota</taxon>
        <taxon>Fungi</taxon>
        <taxon>Dikarya</taxon>
        <taxon>Basidiomycota</taxon>
        <taxon>Agaricomycotina</taxon>
        <taxon>Agaricomycetes</taxon>
        <taxon>Agaricomycetidae</taxon>
        <taxon>Agaricales</taxon>
        <taxon>Marasmiineae</taxon>
        <taxon>Omphalotaceae</taxon>
        <taxon>Collybiopsis</taxon>
        <taxon>Collybiopsis luxurians</taxon>
    </lineage>
</organism>
<dbReference type="AlphaFoldDB" id="A0A0D0CEK0"/>
<reference evidence="2 3" key="1">
    <citation type="submission" date="2014-04" db="EMBL/GenBank/DDBJ databases">
        <title>Evolutionary Origins and Diversification of the Mycorrhizal Mutualists.</title>
        <authorList>
            <consortium name="DOE Joint Genome Institute"/>
            <consortium name="Mycorrhizal Genomics Consortium"/>
            <person name="Kohler A."/>
            <person name="Kuo A."/>
            <person name="Nagy L.G."/>
            <person name="Floudas D."/>
            <person name="Copeland A."/>
            <person name="Barry K.W."/>
            <person name="Cichocki N."/>
            <person name="Veneault-Fourrey C."/>
            <person name="LaButti K."/>
            <person name="Lindquist E.A."/>
            <person name="Lipzen A."/>
            <person name="Lundell T."/>
            <person name="Morin E."/>
            <person name="Murat C."/>
            <person name="Riley R."/>
            <person name="Ohm R."/>
            <person name="Sun H."/>
            <person name="Tunlid A."/>
            <person name="Henrissat B."/>
            <person name="Grigoriev I.V."/>
            <person name="Hibbett D.S."/>
            <person name="Martin F."/>
        </authorList>
    </citation>
    <scope>NUCLEOTIDE SEQUENCE [LARGE SCALE GENOMIC DNA]</scope>
    <source>
        <strain evidence="2 3">FD-317 M1</strain>
    </source>
</reference>
<dbReference type="Proteomes" id="UP000053593">
    <property type="component" value="Unassembled WGS sequence"/>
</dbReference>